<dbReference type="AlphaFoldDB" id="A0AAX1X8W8"/>
<evidence type="ECO:0000313" key="3">
    <source>
        <dbReference type="Proteomes" id="UP000269379"/>
    </source>
</evidence>
<organism evidence="2 3">
    <name type="scientific">Burkholderia mallei</name>
    <name type="common">Pseudomonas mallei</name>
    <dbReference type="NCBI Taxonomy" id="13373"/>
    <lineage>
        <taxon>Bacteria</taxon>
        <taxon>Pseudomonadati</taxon>
        <taxon>Pseudomonadota</taxon>
        <taxon>Betaproteobacteria</taxon>
        <taxon>Burkholderiales</taxon>
        <taxon>Burkholderiaceae</taxon>
        <taxon>Burkholderia</taxon>
        <taxon>pseudomallei group</taxon>
    </lineage>
</organism>
<dbReference type="Proteomes" id="UP000269379">
    <property type="component" value="Chromosome 1"/>
</dbReference>
<accession>A0AAX1X8W8</accession>
<evidence type="ECO:0000313" key="2">
    <source>
        <dbReference type="EMBL" id="RPA27010.1"/>
    </source>
</evidence>
<gene>
    <name evidence="2" type="ORF">EGT70_15305</name>
</gene>
<dbReference type="EMBL" id="RKJW01000002">
    <property type="protein sequence ID" value="RPA27010.1"/>
    <property type="molecule type" value="Genomic_DNA"/>
</dbReference>
<protein>
    <submittedName>
        <fullName evidence="2">Uncharacterized protein</fullName>
    </submittedName>
</protein>
<name>A0AAX1X8W8_BURML</name>
<comment type="caution">
    <text evidence="2">The sequence shown here is derived from an EMBL/GenBank/DDBJ whole genome shotgun (WGS) entry which is preliminary data.</text>
</comment>
<evidence type="ECO:0000256" key="1">
    <source>
        <dbReference type="SAM" id="MobiDB-lite"/>
    </source>
</evidence>
<feature type="compositionally biased region" description="Basic residues" evidence="1">
    <location>
        <begin position="36"/>
        <end position="56"/>
    </location>
</feature>
<proteinExistence type="predicted"/>
<feature type="region of interest" description="Disordered" evidence="1">
    <location>
        <begin position="36"/>
        <end position="79"/>
    </location>
</feature>
<feature type="region of interest" description="Disordered" evidence="1">
    <location>
        <begin position="1"/>
        <end position="24"/>
    </location>
</feature>
<reference evidence="3" key="1">
    <citation type="submission" date="2018-10" db="EMBL/GenBank/DDBJ databases">
        <title>FDA dAtabase for Regulatory Grade micrObial Sequences (FDA-ARGOS): Supporting development and validation of Infectious Disease Dx tests.</title>
        <authorList>
            <person name="Minogue T."/>
            <person name="Wolcott M."/>
            <person name="Wasieloski L."/>
            <person name="Aguilar W."/>
            <person name="Moore D."/>
            <person name="Jaissle J."/>
            <person name="Tallon L."/>
            <person name="Sadzewicz L."/>
            <person name="Zhao X."/>
            <person name="Vavikolanu K."/>
            <person name="Mehta A."/>
            <person name="Aluvathingal J."/>
            <person name="Nadendla S."/>
            <person name="Yan Y."/>
            <person name="Sichtig H."/>
        </authorList>
    </citation>
    <scope>NUCLEOTIDE SEQUENCE [LARGE SCALE GENOMIC DNA]</scope>
    <source>
        <strain evidence="3">FDAARGOS_588</strain>
    </source>
</reference>
<sequence length="118" mass="13421">MIGRGHGLTKHGGLEKGGNRSIIPRTVAMRKCFDRHTRRVLARRRAARSHRRRRRPAPPADDEGRTPRPARPWRRRVPARRPTIFPRLTLPPVARKHPRAADFRAVLTCPLQTGPAGV</sequence>